<feature type="domain" description="PKD" evidence="7">
    <location>
        <begin position="908"/>
        <end position="998"/>
    </location>
</feature>
<dbReference type="SMART" id="SM00089">
    <property type="entry name" value="PKD"/>
    <property type="match status" value="2"/>
</dbReference>
<dbReference type="Pfam" id="PF14326">
    <property type="entry name" value="DUF4384"/>
    <property type="match status" value="1"/>
</dbReference>
<accession>A0A1F5UYS4</accession>
<feature type="domain" description="PKD" evidence="7">
    <location>
        <begin position="1000"/>
        <end position="1083"/>
    </location>
</feature>
<dbReference type="InterPro" id="IPR013783">
    <property type="entry name" value="Ig-like_fold"/>
</dbReference>
<evidence type="ECO:0000259" key="7">
    <source>
        <dbReference type="PROSITE" id="PS50093"/>
    </source>
</evidence>
<sequence length="1260" mass="132919">MKSVHTLRTLAIVFLAALLLGSLSWVDHATQSSSKTTPSPKIDSALAQLIQAAQTGGVSSQAVQQAAAQAGIPVQGDSIIFVLETTSGAAASVLGPVGRVLQLTGESCECRVRAYSRSFIELKTKLTSILANVVLQLANTSGVTFIRPPLPLQASVISEGVNVTGASSYQSNGLLGQGTKIAIIDLGFSGLSTAKSRGELPSNTIENDFTGAGLQNTTSHGTAVAEIVYDMAPGAQLYLMKIGDEVDLENAVDEAIRQGVQIINHSVGWFNTSFYDGTGPIAATVQRARSAGILWVNSAGNYALRHWQGFATDSNGNGLVEFTSGREGLQFTAQSGETVNIYLTWQNWPTTSQDYDLFLVNGSGVTIASSERLQNGTQPPTESLFFRLTAGGTYEIRIKAAAVASPKQLSIFNLNQNINPSVPQGSLVTPADAAAALAVGAVSHVNWTTGPLQPFSSQGPTTDGRSKPDIVGPDSVSTSTVGFSPFMGTSASTPHVSGAAALLLSETPTLSASGLETRLKGGAIPMGSPTQFGSGRLNLTAQVAQRPDLAILNPSSSPSNPRIGDTIAVTAQVRNQGNAAAGPFNVELRDSLGTLTQSFSGLAQGALANISFNRQVNASSTTITLTADPLNQVNESNESNNTAQLTVTAQQVQQLPDLLISGMDFTPQSPRVGDPVSFAITVVNSGNASAGPFVVELRDSRGSDRISVGGLVSGSSVRLNFQRSIPTSSETFTAIADALSQVSESNENNNSSQVTVRAQTQSTLSIDVQTDRTNYQVGDEIRIQFTTNADGFVYLYDVDAQGLATILYPNAESGNAFVRAGSYNLATLLGVARLQISEPTGLENIHGILVSGAVNLQLNSQRNSSFSDANTFRSLLTQRIQSINPSLSFAWDVAPFQVTSAQTTNQPPVARFTFSPSQPFVNDSATFDGSSSSDSDGFITSWSWVFEGTTRVEAQGSRVTVRFSSARTYRVTLMVTDNQGATNSTTQDVQVQARTTNQSPIARFTFSPQNPAVNQVVTFDGSSSADPDGRIATYQWDFNGDGRTDSTGATAQASFSRTGNFQVTLTVTDNNGLRSSTSQTITVGQSLPPPTLPNRFGFFLIGTEPDKFQVVVQGDPTWTSSHAFQLTIRPLTGTFTGSPQAQASGNASSDSAQLTSSNNAFMRGSIRDGKITYTLGIRFIPSAFQLLQFIPEMDTDGDGNRESWPKAPVFVAIGNQAYEVKLTGQTGGFLLKARSGALLPFSLQNIDVCDSSLRNCAPLG</sequence>
<evidence type="ECO:0000256" key="3">
    <source>
        <dbReference type="ARBA" id="ARBA00022801"/>
    </source>
</evidence>
<dbReference type="Gene3D" id="3.40.50.200">
    <property type="entry name" value="Peptidase S8/S53 domain"/>
    <property type="match status" value="1"/>
</dbReference>
<dbReference type="GO" id="GO:0004252">
    <property type="term" value="F:serine-type endopeptidase activity"/>
    <property type="evidence" value="ECO:0007669"/>
    <property type="project" value="UniProtKB-UniRule"/>
</dbReference>
<dbReference type="InterPro" id="IPR000601">
    <property type="entry name" value="PKD_dom"/>
</dbReference>
<dbReference type="Gene3D" id="2.60.40.10">
    <property type="entry name" value="Immunoglobulins"/>
    <property type="match status" value="4"/>
</dbReference>
<dbReference type="InterPro" id="IPR000209">
    <property type="entry name" value="Peptidase_S8/S53_dom"/>
</dbReference>
<dbReference type="Proteomes" id="UP000179157">
    <property type="component" value="Unassembled WGS sequence"/>
</dbReference>
<dbReference type="CDD" id="cd00146">
    <property type="entry name" value="PKD"/>
    <property type="match status" value="2"/>
</dbReference>
<dbReference type="Pfam" id="PF07705">
    <property type="entry name" value="CARDB"/>
    <property type="match status" value="2"/>
</dbReference>
<feature type="region of interest" description="Disordered" evidence="6">
    <location>
        <begin position="451"/>
        <end position="471"/>
    </location>
</feature>
<dbReference type="InterPro" id="IPR035986">
    <property type="entry name" value="PKD_dom_sf"/>
</dbReference>
<dbReference type="EMBL" id="MFGX01000047">
    <property type="protein sequence ID" value="OGF55831.1"/>
    <property type="molecule type" value="Genomic_DNA"/>
</dbReference>
<proteinExistence type="inferred from homology"/>
<gene>
    <name evidence="8" type="ORF">A2Z21_00490</name>
</gene>
<dbReference type="InterPro" id="IPR050131">
    <property type="entry name" value="Peptidase_S8_subtilisin-like"/>
</dbReference>
<evidence type="ECO:0000256" key="1">
    <source>
        <dbReference type="ARBA" id="ARBA00011073"/>
    </source>
</evidence>
<name>A0A1F5UYS4_FRAXR</name>
<keyword evidence="2 5" id="KW-0645">Protease</keyword>
<evidence type="ECO:0000313" key="8">
    <source>
        <dbReference type="EMBL" id="OGF55831.1"/>
    </source>
</evidence>
<comment type="similarity">
    <text evidence="1 5">Belongs to the peptidase S8 family.</text>
</comment>
<feature type="active site" description="Charge relay system" evidence="5">
    <location>
        <position position="490"/>
    </location>
</feature>
<evidence type="ECO:0000256" key="4">
    <source>
        <dbReference type="ARBA" id="ARBA00022825"/>
    </source>
</evidence>
<dbReference type="PANTHER" id="PTHR43806">
    <property type="entry name" value="PEPTIDASE S8"/>
    <property type="match status" value="1"/>
</dbReference>
<feature type="active site" description="Charge relay system" evidence="5">
    <location>
        <position position="220"/>
    </location>
</feature>
<reference evidence="8 9" key="1">
    <citation type="journal article" date="2016" name="Nat. Commun.">
        <title>Thousands of microbial genomes shed light on interconnected biogeochemical processes in an aquifer system.</title>
        <authorList>
            <person name="Anantharaman K."/>
            <person name="Brown C.T."/>
            <person name="Hug L.A."/>
            <person name="Sharon I."/>
            <person name="Castelle C.J."/>
            <person name="Probst A.J."/>
            <person name="Thomas B.C."/>
            <person name="Singh A."/>
            <person name="Wilkins M.J."/>
            <person name="Karaoz U."/>
            <person name="Brodie E.L."/>
            <person name="Williams K.H."/>
            <person name="Hubbard S.S."/>
            <person name="Banfield J.F."/>
        </authorList>
    </citation>
    <scope>NUCLEOTIDE SEQUENCE [LARGE SCALE GENOMIC DNA]</scope>
    <source>
        <strain evidence="9">RBG_16_55_9</strain>
    </source>
</reference>
<dbReference type="AlphaFoldDB" id="A0A1F5UYS4"/>
<evidence type="ECO:0000256" key="5">
    <source>
        <dbReference type="PROSITE-ProRule" id="PRU01240"/>
    </source>
</evidence>
<dbReference type="Pfam" id="PF18911">
    <property type="entry name" value="PKD_4"/>
    <property type="match status" value="2"/>
</dbReference>
<keyword evidence="3 5" id="KW-0378">Hydrolase</keyword>
<dbReference type="Gene3D" id="2.60.120.380">
    <property type="match status" value="1"/>
</dbReference>
<dbReference type="STRING" id="1817864.A2Z21_00490"/>
<organism evidence="8 9">
    <name type="scientific">Fraserbacteria sp. (strain RBG_16_55_9)</name>
    <dbReference type="NCBI Taxonomy" id="1817864"/>
    <lineage>
        <taxon>Bacteria</taxon>
        <taxon>Candidatus Fraseribacteriota</taxon>
    </lineage>
</organism>
<protein>
    <recommendedName>
        <fullName evidence="7">PKD domain-containing protein</fullName>
    </recommendedName>
</protein>
<dbReference type="InterPro" id="IPR011635">
    <property type="entry name" value="CARDB"/>
</dbReference>
<keyword evidence="4 5" id="KW-0720">Serine protease</keyword>
<feature type="active site" description="Charge relay system" evidence="5">
    <location>
        <position position="185"/>
    </location>
</feature>
<dbReference type="GO" id="GO:0006508">
    <property type="term" value="P:proteolysis"/>
    <property type="evidence" value="ECO:0007669"/>
    <property type="project" value="UniProtKB-KW"/>
</dbReference>
<dbReference type="InterPro" id="IPR015500">
    <property type="entry name" value="Peptidase_S8_subtilisin-rel"/>
</dbReference>
<dbReference type="PANTHER" id="PTHR43806:SF11">
    <property type="entry name" value="CEREVISIN-RELATED"/>
    <property type="match status" value="1"/>
</dbReference>
<dbReference type="PROSITE" id="PS50093">
    <property type="entry name" value="PKD"/>
    <property type="match status" value="2"/>
</dbReference>
<dbReference type="PRINTS" id="PR00723">
    <property type="entry name" value="SUBTILISIN"/>
</dbReference>
<dbReference type="PROSITE" id="PS00138">
    <property type="entry name" value="SUBTILASE_SER"/>
    <property type="match status" value="1"/>
</dbReference>
<dbReference type="SUPFAM" id="SSF49299">
    <property type="entry name" value="PKD domain"/>
    <property type="match status" value="2"/>
</dbReference>
<evidence type="ECO:0000256" key="2">
    <source>
        <dbReference type="ARBA" id="ARBA00022670"/>
    </source>
</evidence>
<dbReference type="InterPro" id="IPR025493">
    <property type="entry name" value="DUF4384"/>
</dbReference>
<dbReference type="Pfam" id="PF00082">
    <property type="entry name" value="Peptidase_S8"/>
    <property type="match status" value="2"/>
</dbReference>
<dbReference type="SUPFAM" id="SSF52743">
    <property type="entry name" value="Subtilisin-like"/>
    <property type="match status" value="1"/>
</dbReference>
<dbReference type="InterPro" id="IPR022409">
    <property type="entry name" value="PKD/Chitinase_dom"/>
</dbReference>
<feature type="region of interest" description="Disordered" evidence="6">
    <location>
        <begin position="1135"/>
        <end position="1154"/>
    </location>
</feature>
<evidence type="ECO:0000313" key="9">
    <source>
        <dbReference type="Proteomes" id="UP000179157"/>
    </source>
</evidence>
<dbReference type="InterPro" id="IPR023828">
    <property type="entry name" value="Peptidase_S8_Ser-AS"/>
</dbReference>
<evidence type="ECO:0000256" key="6">
    <source>
        <dbReference type="SAM" id="MobiDB-lite"/>
    </source>
</evidence>
<dbReference type="InterPro" id="IPR036852">
    <property type="entry name" value="Peptidase_S8/S53_dom_sf"/>
</dbReference>
<feature type="compositionally biased region" description="Polar residues" evidence="6">
    <location>
        <begin position="451"/>
        <end position="463"/>
    </location>
</feature>
<comment type="caution">
    <text evidence="8">The sequence shown here is derived from an EMBL/GenBank/DDBJ whole genome shotgun (WGS) entry which is preliminary data.</text>
</comment>
<dbReference type="PROSITE" id="PS51892">
    <property type="entry name" value="SUBTILASE"/>
    <property type="match status" value="1"/>
</dbReference>